<gene>
    <name evidence="1" type="ORF">O0S08_49185</name>
</gene>
<sequence>MSPALQAELHAIATALRALPEVALVVFDVQAEYAFSSFPVEVFTFDAHGTDYECSLDGRRLLAGRTLLDPRDDYPLGRIDWFGADTTSDLELVERMIVEELRAQWPKLTGVRACAGRVEWKDDGPDMSELLSLDDPPSRDA</sequence>
<dbReference type="Proteomes" id="UP001164459">
    <property type="component" value="Chromosome"/>
</dbReference>
<name>A0ABY7H4Z7_9BACT</name>
<reference evidence="1" key="1">
    <citation type="submission" date="2022-11" db="EMBL/GenBank/DDBJ databases">
        <title>Minimal conservation of predation-associated metabolite biosynthetic gene clusters underscores biosynthetic potential of Myxococcota including descriptions for ten novel species: Archangium lansinium sp. nov., Myxococcus landrumus sp. nov., Nannocystis bai.</title>
        <authorList>
            <person name="Ahearne A."/>
            <person name="Stevens C."/>
            <person name="Dowd S."/>
        </authorList>
    </citation>
    <scope>NUCLEOTIDE SEQUENCE</scope>
    <source>
        <strain evidence="1">Fl3</strain>
    </source>
</reference>
<evidence type="ECO:0000313" key="2">
    <source>
        <dbReference type="Proteomes" id="UP001164459"/>
    </source>
</evidence>
<keyword evidence="2" id="KW-1185">Reference proteome</keyword>
<organism evidence="1 2">
    <name type="scientific">Nannocystis punicea</name>
    <dbReference type="NCBI Taxonomy" id="2995304"/>
    <lineage>
        <taxon>Bacteria</taxon>
        <taxon>Pseudomonadati</taxon>
        <taxon>Myxococcota</taxon>
        <taxon>Polyangia</taxon>
        <taxon>Nannocystales</taxon>
        <taxon>Nannocystaceae</taxon>
        <taxon>Nannocystis</taxon>
    </lineage>
</organism>
<dbReference type="RefSeq" id="WP_269036497.1">
    <property type="nucleotide sequence ID" value="NZ_CP114040.1"/>
</dbReference>
<accession>A0ABY7H4Z7</accession>
<proteinExistence type="predicted"/>
<evidence type="ECO:0000313" key="1">
    <source>
        <dbReference type="EMBL" id="WAS94160.1"/>
    </source>
</evidence>
<dbReference type="EMBL" id="CP114040">
    <property type="protein sequence ID" value="WAS94160.1"/>
    <property type="molecule type" value="Genomic_DNA"/>
</dbReference>
<protein>
    <submittedName>
        <fullName evidence="1">Uncharacterized protein</fullName>
    </submittedName>
</protein>